<protein>
    <submittedName>
        <fullName evidence="2">Xylose isomerase-like TIM barrel protein</fullName>
    </submittedName>
</protein>
<sequence>MDLFVFRPLWGVATPLRDALPAFRAQGYRGVEAPLPDVAHASGFKALVREHDLEYIPLIFTSDLGDGAPNFKAHLDSFQRELDVALTFAPTLVNVHAGVDHWSEREADAFFAGALDVERNAPVPVAFETHRGRTLFTPWATRRLVETFPDLRLTADFSHWVCVCERLLDDQLDTFHRIAPHVVHIHARVGFEEGPQVSDPRAPEFDLHLKTHERWWTLVWEAQRARGAQRSTLTPEFGPPPYQPVLPYTRAPVAPLADICDWMANRQAERFANFERARIP</sequence>
<dbReference type="Pfam" id="PF01261">
    <property type="entry name" value="AP_endonuc_2"/>
    <property type="match status" value="1"/>
</dbReference>
<dbReference type="InterPro" id="IPR013022">
    <property type="entry name" value="Xyl_isomerase-like_TIM-brl"/>
</dbReference>
<feature type="domain" description="Xylose isomerase-like TIM barrel" evidence="1">
    <location>
        <begin position="24"/>
        <end position="187"/>
    </location>
</feature>
<dbReference type="AlphaFoldDB" id="A0A318S3C6"/>
<dbReference type="GO" id="GO:0016853">
    <property type="term" value="F:isomerase activity"/>
    <property type="evidence" value="ECO:0007669"/>
    <property type="project" value="UniProtKB-KW"/>
</dbReference>
<proteinExistence type="predicted"/>
<comment type="caution">
    <text evidence="2">The sequence shown here is derived from an EMBL/GenBank/DDBJ whole genome shotgun (WGS) entry which is preliminary data.</text>
</comment>
<evidence type="ECO:0000259" key="1">
    <source>
        <dbReference type="Pfam" id="PF01261"/>
    </source>
</evidence>
<dbReference type="Gene3D" id="3.20.20.150">
    <property type="entry name" value="Divalent-metal-dependent TIM barrel enzymes"/>
    <property type="match status" value="1"/>
</dbReference>
<evidence type="ECO:0000313" key="3">
    <source>
        <dbReference type="Proteomes" id="UP000248326"/>
    </source>
</evidence>
<name>A0A318S3C6_9DEIO</name>
<dbReference type="InterPro" id="IPR036237">
    <property type="entry name" value="Xyl_isomerase-like_sf"/>
</dbReference>
<dbReference type="EMBL" id="QJSX01000017">
    <property type="protein sequence ID" value="PYE50519.1"/>
    <property type="molecule type" value="Genomic_DNA"/>
</dbReference>
<reference evidence="2 3" key="1">
    <citation type="submission" date="2018-06" db="EMBL/GenBank/DDBJ databases">
        <title>Genomic Encyclopedia of Type Strains, Phase IV (KMG-IV): sequencing the most valuable type-strain genomes for metagenomic binning, comparative biology and taxonomic classification.</title>
        <authorList>
            <person name="Goeker M."/>
        </authorList>
    </citation>
    <scope>NUCLEOTIDE SEQUENCE [LARGE SCALE GENOMIC DNA]</scope>
    <source>
        <strain evidence="2 3">DSM 18048</strain>
    </source>
</reference>
<dbReference type="RefSeq" id="WP_170131154.1">
    <property type="nucleotide sequence ID" value="NZ_QJSX01000017.1"/>
</dbReference>
<organism evidence="2 3">
    <name type="scientific">Deinococcus yavapaiensis KR-236</name>
    <dbReference type="NCBI Taxonomy" id="694435"/>
    <lineage>
        <taxon>Bacteria</taxon>
        <taxon>Thermotogati</taxon>
        <taxon>Deinococcota</taxon>
        <taxon>Deinococci</taxon>
        <taxon>Deinococcales</taxon>
        <taxon>Deinococcaceae</taxon>
        <taxon>Deinococcus</taxon>
    </lineage>
</organism>
<gene>
    <name evidence="2" type="ORF">DES52_11737</name>
</gene>
<dbReference type="Proteomes" id="UP000248326">
    <property type="component" value="Unassembled WGS sequence"/>
</dbReference>
<accession>A0A318S3C6</accession>
<keyword evidence="2" id="KW-0413">Isomerase</keyword>
<evidence type="ECO:0000313" key="2">
    <source>
        <dbReference type="EMBL" id="PYE50519.1"/>
    </source>
</evidence>
<dbReference type="SUPFAM" id="SSF51658">
    <property type="entry name" value="Xylose isomerase-like"/>
    <property type="match status" value="1"/>
</dbReference>
<keyword evidence="3" id="KW-1185">Reference proteome</keyword>